<dbReference type="CDD" id="cd00833">
    <property type="entry name" value="PKS"/>
    <property type="match status" value="2"/>
</dbReference>
<dbReference type="RefSeq" id="WP_120630177.1">
    <property type="nucleotide sequence ID" value="NZ_RAWG01000461.1"/>
</dbReference>
<feature type="domain" description="Ketosynthase family 3 (KS3)" evidence="4">
    <location>
        <begin position="485"/>
        <end position="946"/>
    </location>
</feature>
<dbReference type="PANTHER" id="PTHR43775:SF37">
    <property type="entry name" value="SI:DKEY-61P9.11"/>
    <property type="match status" value="1"/>
</dbReference>
<protein>
    <submittedName>
        <fullName evidence="5">Acyltransferase domain-containing protein</fullName>
    </submittedName>
</protein>
<keyword evidence="6" id="KW-1185">Reference proteome</keyword>
<name>A0A3A8MQY3_9BACT</name>
<evidence type="ECO:0000256" key="1">
    <source>
        <dbReference type="ARBA" id="ARBA00022450"/>
    </source>
</evidence>
<dbReference type="InterPro" id="IPR016036">
    <property type="entry name" value="Malonyl_transacylase_ACP-bd"/>
</dbReference>
<dbReference type="PANTHER" id="PTHR43775">
    <property type="entry name" value="FATTY ACID SYNTHASE"/>
    <property type="match status" value="1"/>
</dbReference>
<dbReference type="InterPro" id="IPR016039">
    <property type="entry name" value="Thiolase-like"/>
</dbReference>
<keyword evidence="1" id="KW-0596">Phosphopantetheine</keyword>
<keyword evidence="5" id="KW-0012">Acyltransferase</keyword>
<comment type="caution">
    <text evidence="5">The sequence shown here is derived from an EMBL/GenBank/DDBJ whole genome shotgun (WGS) entry which is preliminary data.</text>
</comment>
<evidence type="ECO:0000256" key="3">
    <source>
        <dbReference type="ARBA" id="ARBA00022679"/>
    </source>
</evidence>
<dbReference type="GO" id="GO:0004312">
    <property type="term" value="F:fatty acid synthase activity"/>
    <property type="evidence" value="ECO:0007669"/>
    <property type="project" value="TreeGrafter"/>
</dbReference>
<keyword evidence="2" id="KW-0597">Phosphoprotein</keyword>
<dbReference type="InterPro" id="IPR016035">
    <property type="entry name" value="Acyl_Trfase/lysoPLipase"/>
</dbReference>
<dbReference type="Pfam" id="PF02801">
    <property type="entry name" value="Ketoacyl-synt_C"/>
    <property type="match status" value="2"/>
</dbReference>
<accession>A0A3A8MQY3</accession>
<dbReference type="Proteomes" id="UP000273405">
    <property type="component" value="Unassembled WGS sequence"/>
</dbReference>
<dbReference type="SMART" id="SM00825">
    <property type="entry name" value="PKS_KS"/>
    <property type="match status" value="2"/>
</dbReference>
<evidence type="ECO:0000256" key="2">
    <source>
        <dbReference type="ARBA" id="ARBA00022553"/>
    </source>
</evidence>
<dbReference type="GO" id="GO:0005737">
    <property type="term" value="C:cytoplasm"/>
    <property type="evidence" value="ECO:0007669"/>
    <property type="project" value="TreeGrafter"/>
</dbReference>
<dbReference type="GO" id="GO:0071770">
    <property type="term" value="P:DIM/DIP cell wall layer assembly"/>
    <property type="evidence" value="ECO:0007669"/>
    <property type="project" value="TreeGrafter"/>
</dbReference>
<dbReference type="InterPro" id="IPR014031">
    <property type="entry name" value="Ketoacyl_synth_C"/>
</dbReference>
<evidence type="ECO:0000259" key="4">
    <source>
        <dbReference type="PROSITE" id="PS52004"/>
    </source>
</evidence>
<dbReference type="InterPro" id="IPR014030">
    <property type="entry name" value="Ketoacyl_synth_N"/>
</dbReference>
<dbReference type="InterPro" id="IPR001227">
    <property type="entry name" value="Ac_transferase_dom_sf"/>
</dbReference>
<dbReference type="InterPro" id="IPR050091">
    <property type="entry name" value="PKS_NRPS_Biosynth_Enz"/>
</dbReference>
<proteinExistence type="predicted"/>
<dbReference type="Gene3D" id="3.40.47.10">
    <property type="match status" value="2"/>
</dbReference>
<evidence type="ECO:0000313" key="5">
    <source>
        <dbReference type="EMBL" id="RKH31135.1"/>
    </source>
</evidence>
<reference evidence="6" key="1">
    <citation type="submission" date="2018-09" db="EMBL/GenBank/DDBJ databases">
        <authorList>
            <person name="Livingstone P.G."/>
            <person name="Whitworth D.E."/>
        </authorList>
    </citation>
    <scope>NUCLEOTIDE SEQUENCE [LARGE SCALE GENOMIC DNA]</scope>
    <source>
        <strain evidence="6">CA040B</strain>
    </source>
</reference>
<dbReference type="SMART" id="SM00827">
    <property type="entry name" value="PKS_AT"/>
    <property type="match status" value="1"/>
</dbReference>
<dbReference type="InterPro" id="IPR018201">
    <property type="entry name" value="Ketoacyl_synth_AS"/>
</dbReference>
<dbReference type="GO" id="GO:0004315">
    <property type="term" value="F:3-oxoacyl-[acyl-carrier-protein] synthase activity"/>
    <property type="evidence" value="ECO:0007669"/>
    <property type="project" value="InterPro"/>
</dbReference>
<dbReference type="GO" id="GO:0005886">
    <property type="term" value="C:plasma membrane"/>
    <property type="evidence" value="ECO:0007669"/>
    <property type="project" value="TreeGrafter"/>
</dbReference>
<keyword evidence="3 5" id="KW-0808">Transferase</keyword>
<dbReference type="InterPro" id="IPR032821">
    <property type="entry name" value="PKS_assoc"/>
</dbReference>
<gene>
    <name evidence="5" type="ORF">D7X12_38700</name>
</gene>
<dbReference type="OrthoDB" id="5476655at2"/>
<dbReference type="PROSITE" id="PS00606">
    <property type="entry name" value="KS3_1"/>
    <property type="match status" value="1"/>
</dbReference>
<sequence>MSDTRFRPIAIVGLGNVFPRATGVEAFWEQLLGGRTAIRELSDSRELPGWYYDADPTAPDRTYCKHAALLDELKLDYRKYRLPPKTLQDMHRTQLAFLEATSQALEDASALMARTAPERVSFVLGSLGGGLRPDTRVRTRLLDMVRSLSESSTLASLGPDVAERVRSSVVQQLEAEMAGLTEDEAIASFSSVWVGRAAKIFNIRGPHTTVDAGYASSLAALQTASNQLNFGDCDVALAAGCSQLLTPHDLVAFSKLGGLAVSSLTPFDRRASGTLLGEGVGVFVLRRLDDAVAAGERIHAVIRGIGAASDGKGKSLLAPNTRGQVLAMRRAYAQAGYGPADVQYVECHATGTALGDLTEIESLKEVFGRGQAAGSVMLGGVKELTGHLQAAAGAAGLMKATLALTHQFLPPQHTFEAPARGIDFEGTPFYLSNRGKPWPAVAGGLRRAGVSAFSFGGISYHLTVEEYAPEHHAALSGTLPAPRPAEPIAIVGLGGVFPQAESPEALWQNLLDKRCAIGGIPPERAPIDRYLDPSRKSKVRPYTDLAGYIVDGSWPQERIRVPPKVSSQIDRGHSWTMKAALQALDDAGQTPGVVDPQRVGVVMGYLPPLEREFQTQARVYYAEFDGRLGAHLEKLGVEAATVARIRGEVEAHYKRELPPITEDTLLGYLGSLASSRIAHHLDFQGPALMVESACASSLAAVDISMNHLRTGACDLVLAGGMYASLGVDALSQCCSFGGLSQTGSFPFDARADGYISSEGAALLVLKRLSDATAAGDRIYAVIRSVAGATDPKSASIWAPSAEGQVQAVRRAVEKAGVSPADIQYVEGHGTGTPVGDPIEVETYQTVYGEASRGGRIFLGSIKSNIGHLNSGAGAAALTKVALALHRKQVPPNLGFERPNPRIPWDQIPFHVPTQLEPWDVAGDGLRRAGVSSFGLGGTSFHAIVEEAPRDSGKRAPRVTAVEPGRPPFLHLTGASAADILQQVDGLLQQLAREPGLDLRRPLPAGPGAPCRFAMTLPKGQPATRGLERARRLLAGTGTPSLPEQGLFFYDTRDPRQLHSGRVAVVFPGQGPQYVNMLRELAAEYPVVASTLAEADVAFQGLAQRRLSDTFWVPPGSESTYRQDDDTVHAAVLAANVALFRLIRSWGIRVDVLLGQSAGEYAALVASGMLSFEQALRAIYQRTLTVTRLPVGSPGLMASISGDFERIRGVLREAPGYATVAAENAPGQGIVAGETQAVEYVLRWCAANGFEARPLPVSHAYHTQLIAGAIPPFRAELEKLSWSEPRLPVLSSVHGRYYASPVQPRFMARHLALQYVLPLQFAQHVRQLHDDGVRIFIESGPKWSLTAFIQATLKGRPYMAQASTHPKTGETEQFHRLLAFSHVHHLLSGEVPSHGA</sequence>
<dbReference type="Gene3D" id="3.40.366.10">
    <property type="entry name" value="Malonyl-Coenzyme A Acyl Carrier Protein, domain 2"/>
    <property type="match status" value="1"/>
</dbReference>
<dbReference type="SUPFAM" id="SSF55048">
    <property type="entry name" value="Probable ACP-binding domain of malonyl-CoA ACP transacylase"/>
    <property type="match status" value="1"/>
</dbReference>
<dbReference type="GO" id="GO:0006633">
    <property type="term" value="P:fatty acid biosynthetic process"/>
    <property type="evidence" value="ECO:0007669"/>
    <property type="project" value="InterPro"/>
</dbReference>
<dbReference type="Pfam" id="PF00109">
    <property type="entry name" value="ketoacyl-synt"/>
    <property type="match status" value="2"/>
</dbReference>
<dbReference type="Pfam" id="PF16197">
    <property type="entry name" value="KAsynt_C_assoc"/>
    <property type="match status" value="1"/>
</dbReference>
<organism evidence="5 6">
    <name type="scientific">Corallococcus sicarius</name>
    <dbReference type="NCBI Taxonomy" id="2316726"/>
    <lineage>
        <taxon>Bacteria</taxon>
        <taxon>Pseudomonadati</taxon>
        <taxon>Myxococcota</taxon>
        <taxon>Myxococcia</taxon>
        <taxon>Myxococcales</taxon>
        <taxon>Cystobacterineae</taxon>
        <taxon>Myxococcaceae</taxon>
        <taxon>Corallococcus</taxon>
    </lineage>
</organism>
<dbReference type="SUPFAM" id="SSF52151">
    <property type="entry name" value="FabD/lysophospholipase-like"/>
    <property type="match status" value="1"/>
</dbReference>
<dbReference type="PROSITE" id="PS52004">
    <property type="entry name" value="KS3_2"/>
    <property type="match status" value="2"/>
</dbReference>
<dbReference type="EMBL" id="RAWG01000461">
    <property type="protein sequence ID" value="RKH31135.1"/>
    <property type="molecule type" value="Genomic_DNA"/>
</dbReference>
<dbReference type="SUPFAM" id="SSF53901">
    <property type="entry name" value="Thiolase-like"/>
    <property type="match status" value="3"/>
</dbReference>
<dbReference type="Pfam" id="PF00698">
    <property type="entry name" value="Acyl_transf_1"/>
    <property type="match status" value="1"/>
</dbReference>
<dbReference type="InterPro" id="IPR014043">
    <property type="entry name" value="Acyl_transferase_dom"/>
</dbReference>
<dbReference type="InterPro" id="IPR020841">
    <property type="entry name" value="PKS_Beta-ketoAc_synthase_dom"/>
</dbReference>
<evidence type="ECO:0000313" key="6">
    <source>
        <dbReference type="Proteomes" id="UP000273405"/>
    </source>
</evidence>
<feature type="domain" description="Ketosynthase family 3 (KS3)" evidence="4">
    <location>
        <begin position="6"/>
        <end position="466"/>
    </location>
</feature>